<gene>
    <name evidence="3" type="ORF">N4T56_11940</name>
</gene>
<organism evidence="3 4">
    <name type="scientific">Shewanella phaeophyticola</name>
    <dbReference type="NCBI Taxonomy" id="2978345"/>
    <lineage>
        <taxon>Bacteria</taxon>
        <taxon>Pseudomonadati</taxon>
        <taxon>Pseudomonadota</taxon>
        <taxon>Gammaproteobacteria</taxon>
        <taxon>Alteromonadales</taxon>
        <taxon>Shewanellaceae</taxon>
        <taxon>Shewanella</taxon>
    </lineage>
</organism>
<keyword evidence="1" id="KW-0812">Transmembrane</keyword>
<feature type="transmembrane region" description="Helical" evidence="1">
    <location>
        <begin position="192"/>
        <end position="215"/>
    </location>
</feature>
<feature type="transmembrane region" description="Helical" evidence="1">
    <location>
        <begin position="71"/>
        <end position="91"/>
    </location>
</feature>
<feature type="transmembrane region" description="Helical" evidence="1">
    <location>
        <begin position="166"/>
        <end position="186"/>
    </location>
</feature>
<feature type="transmembrane region" description="Helical" evidence="1">
    <location>
        <begin position="311"/>
        <end position="332"/>
    </location>
</feature>
<sequence length="341" mass="40083">MNYRFDIDGLRTIAVFLVLLHHFGFSFNGGYVGVDVFFVISGFVITHSYYNKLMNNSFSTKTFFKQRVYRLFPALFFVLLMTNVIFCFVMTPPDLINLFNHTISNFFFMSNVYAFLEYGNYFSLNVKEAPLLHTWSLAVEWQFYILFPFFLLFFNKLNLFEKISRSVLVLFFMCVALVLLSEYISIYYQKSGYYLIVSRAYELLAGCWLALFCIWRKSNVLPVPIQSVLSLTGLVLIFYSALYFGSYTRFPGFHSLVPVLGTMLIIFSESSMFNQFLKNKLFVYLGKCSYSLYLWHWPIVVFLNYTENTLLIHKVVGVLFTLILSHFTYKYVELSLMKRKS</sequence>
<dbReference type="Pfam" id="PF01757">
    <property type="entry name" value="Acyl_transf_3"/>
    <property type="match status" value="1"/>
</dbReference>
<comment type="caution">
    <text evidence="3">The sequence shown here is derived from an EMBL/GenBank/DDBJ whole genome shotgun (WGS) entry which is preliminary data.</text>
</comment>
<dbReference type="EMBL" id="JAODOQ010000001">
    <property type="protein sequence ID" value="MCT8987048.1"/>
    <property type="molecule type" value="Genomic_DNA"/>
</dbReference>
<feature type="transmembrane region" description="Helical" evidence="1">
    <location>
        <begin position="31"/>
        <end position="50"/>
    </location>
</feature>
<feature type="transmembrane region" description="Helical" evidence="1">
    <location>
        <begin position="7"/>
        <end position="25"/>
    </location>
</feature>
<feature type="transmembrane region" description="Helical" evidence="1">
    <location>
        <begin position="281"/>
        <end position="305"/>
    </location>
</feature>
<dbReference type="PANTHER" id="PTHR23028">
    <property type="entry name" value="ACETYLTRANSFERASE"/>
    <property type="match status" value="1"/>
</dbReference>
<dbReference type="InterPro" id="IPR050879">
    <property type="entry name" value="Acyltransferase_3"/>
</dbReference>
<keyword evidence="1" id="KW-0472">Membrane</keyword>
<evidence type="ECO:0000256" key="1">
    <source>
        <dbReference type="SAM" id="Phobius"/>
    </source>
</evidence>
<reference evidence="3" key="1">
    <citation type="submission" date="2022-09" db="EMBL/GenBank/DDBJ databases">
        <title>Shewanella sp. KJ10-1 sp.nov, isolated from marine algae.</title>
        <authorList>
            <person name="Butt M."/>
            <person name="Lee J.K."/>
            <person name="Kim J.M."/>
            <person name="Choi D.G."/>
        </authorList>
    </citation>
    <scope>NUCLEOTIDE SEQUENCE</scope>
    <source>
        <strain evidence="3">KJ10-1</strain>
    </source>
</reference>
<accession>A0ABT2P325</accession>
<evidence type="ECO:0000259" key="2">
    <source>
        <dbReference type="Pfam" id="PF01757"/>
    </source>
</evidence>
<protein>
    <submittedName>
        <fullName evidence="3">Acyltransferase</fullName>
    </submittedName>
</protein>
<keyword evidence="3" id="KW-0012">Acyltransferase</keyword>
<feature type="transmembrane region" description="Helical" evidence="1">
    <location>
        <begin position="252"/>
        <end position="269"/>
    </location>
</feature>
<dbReference type="PANTHER" id="PTHR23028:SF53">
    <property type="entry name" value="ACYL_TRANSF_3 DOMAIN-CONTAINING PROTEIN"/>
    <property type="match status" value="1"/>
</dbReference>
<feature type="transmembrane region" description="Helical" evidence="1">
    <location>
        <begin position="227"/>
        <end position="246"/>
    </location>
</feature>
<evidence type="ECO:0000313" key="3">
    <source>
        <dbReference type="EMBL" id="MCT8987048.1"/>
    </source>
</evidence>
<keyword evidence="3" id="KW-0808">Transferase</keyword>
<feature type="transmembrane region" description="Helical" evidence="1">
    <location>
        <begin position="132"/>
        <end position="154"/>
    </location>
</feature>
<dbReference type="GO" id="GO:0016746">
    <property type="term" value="F:acyltransferase activity"/>
    <property type="evidence" value="ECO:0007669"/>
    <property type="project" value="UniProtKB-KW"/>
</dbReference>
<dbReference type="RefSeq" id="WP_261733378.1">
    <property type="nucleotide sequence ID" value="NZ_JAODOQ010000001.1"/>
</dbReference>
<proteinExistence type="predicted"/>
<keyword evidence="4" id="KW-1185">Reference proteome</keyword>
<feature type="domain" description="Acyltransferase 3" evidence="2">
    <location>
        <begin position="6"/>
        <end position="325"/>
    </location>
</feature>
<keyword evidence="1" id="KW-1133">Transmembrane helix</keyword>
<dbReference type="InterPro" id="IPR002656">
    <property type="entry name" value="Acyl_transf_3_dom"/>
</dbReference>
<evidence type="ECO:0000313" key="4">
    <source>
        <dbReference type="Proteomes" id="UP001431192"/>
    </source>
</evidence>
<dbReference type="Proteomes" id="UP001431192">
    <property type="component" value="Unassembled WGS sequence"/>
</dbReference>
<name>A0ABT2P325_9GAMM</name>